<dbReference type="GO" id="GO:0010181">
    <property type="term" value="F:FMN binding"/>
    <property type="evidence" value="ECO:0007669"/>
    <property type="project" value="UniProtKB-UniRule"/>
</dbReference>
<keyword evidence="3 4" id="KW-0436">Ligase</keyword>
<feature type="binding site" evidence="3">
    <location>
        <position position="350"/>
    </location>
    <ligand>
        <name>CTP</name>
        <dbReference type="ChEBI" id="CHEBI:37563"/>
    </ligand>
</feature>
<evidence type="ECO:0000256" key="3">
    <source>
        <dbReference type="HAMAP-Rule" id="MF_02225"/>
    </source>
</evidence>
<dbReference type="PANTHER" id="PTHR14359:SF6">
    <property type="entry name" value="PHOSPHOPANTOTHENOYLCYSTEINE DECARBOXYLASE"/>
    <property type="match status" value="1"/>
</dbReference>
<protein>
    <recommendedName>
        <fullName evidence="3">Coenzyme A biosynthesis bifunctional protein CoaBC</fullName>
    </recommendedName>
    <alternativeName>
        <fullName evidence="3">DNA/pantothenate metabolism flavoprotein</fullName>
    </alternativeName>
    <alternativeName>
        <fullName evidence="3">Phosphopantothenoylcysteine synthetase/decarboxylase</fullName>
        <shortName evidence="3">PPCS-PPCDC</shortName>
    </alternativeName>
    <domain>
        <recommendedName>
            <fullName evidence="3">Phosphopantothenoylcysteine decarboxylase</fullName>
            <shortName evidence="3">PPC decarboxylase</shortName>
            <shortName evidence="3">PPC-DC</shortName>
            <ecNumber evidence="3">4.1.1.36</ecNumber>
        </recommendedName>
        <alternativeName>
            <fullName evidence="3">CoaC</fullName>
        </alternativeName>
    </domain>
    <domain>
        <recommendedName>
            <fullName evidence="3">Phosphopantothenate--cysteine ligase</fullName>
            <ecNumber evidence="3">6.3.2.5</ecNumber>
        </recommendedName>
        <alternativeName>
            <fullName evidence="3">CoaB</fullName>
        </alternativeName>
        <alternativeName>
            <fullName evidence="3">Phosphopantothenoylcysteine synthetase</fullName>
            <shortName evidence="3">PPC synthetase</shortName>
            <shortName evidence="3">PPC-S</shortName>
        </alternativeName>
    </domain>
</protein>
<dbReference type="Gene3D" id="3.40.50.1950">
    <property type="entry name" value="Flavin prenyltransferase-like"/>
    <property type="match status" value="1"/>
</dbReference>
<feature type="binding site" evidence="3">
    <location>
        <position position="346"/>
    </location>
    <ligand>
        <name>CTP</name>
        <dbReference type="ChEBI" id="CHEBI:37563"/>
    </ligand>
</feature>
<feature type="region of interest" description="Phosphopantothenate--cysteine ligase" evidence="3">
    <location>
        <begin position="194"/>
        <end position="414"/>
    </location>
</feature>
<reference evidence="7" key="2">
    <citation type="journal article" date="2021" name="PeerJ">
        <title>Extensive microbial diversity within the chicken gut microbiome revealed by metagenomics and culture.</title>
        <authorList>
            <person name="Gilroy R."/>
            <person name="Ravi A."/>
            <person name="Getino M."/>
            <person name="Pursley I."/>
            <person name="Horton D.L."/>
            <person name="Alikhan N.F."/>
            <person name="Baker D."/>
            <person name="Gharbi K."/>
            <person name="Hall N."/>
            <person name="Watson M."/>
            <person name="Adriaenssens E.M."/>
            <person name="Foster-Nyarko E."/>
            <person name="Jarju S."/>
            <person name="Secka A."/>
            <person name="Antonio M."/>
            <person name="Oren A."/>
            <person name="Chaudhuri R.R."/>
            <person name="La Ragione R."/>
            <person name="Hildebrand F."/>
            <person name="Pallen M.J."/>
        </authorList>
    </citation>
    <scope>NUCLEOTIDE SEQUENCE</scope>
    <source>
        <strain evidence="7">C6-149</strain>
    </source>
</reference>
<keyword evidence="3" id="KW-0460">Magnesium</keyword>
<organism evidence="7 8">
    <name type="scientific">Candidatus Gallilactobacillus intestinavium</name>
    <dbReference type="NCBI Taxonomy" id="2840838"/>
    <lineage>
        <taxon>Bacteria</taxon>
        <taxon>Bacillati</taxon>
        <taxon>Bacillota</taxon>
        <taxon>Bacilli</taxon>
        <taxon>Lactobacillales</taxon>
        <taxon>Lactobacillaceae</taxon>
        <taxon>Lactobacillaceae incertae sedis</taxon>
        <taxon>Candidatus Gallilactobacillus</taxon>
    </lineage>
</organism>
<dbReference type="GO" id="GO:0004633">
    <property type="term" value="F:phosphopantothenoylcysteine decarboxylase activity"/>
    <property type="evidence" value="ECO:0007669"/>
    <property type="project" value="UniProtKB-UniRule"/>
</dbReference>
<dbReference type="InterPro" id="IPR003382">
    <property type="entry name" value="Flavoprotein"/>
</dbReference>
<dbReference type="InterPro" id="IPR036551">
    <property type="entry name" value="Flavin_trans-like"/>
</dbReference>
<evidence type="ECO:0000256" key="1">
    <source>
        <dbReference type="ARBA" id="ARBA00022793"/>
    </source>
</evidence>
<dbReference type="GO" id="GO:0015941">
    <property type="term" value="P:pantothenate catabolic process"/>
    <property type="evidence" value="ECO:0007669"/>
    <property type="project" value="InterPro"/>
</dbReference>
<dbReference type="GO" id="GO:0071513">
    <property type="term" value="C:phosphopantothenoylcysteine decarboxylase complex"/>
    <property type="evidence" value="ECO:0007669"/>
    <property type="project" value="TreeGrafter"/>
</dbReference>
<comment type="similarity">
    <text evidence="3 4">In the N-terminal section; belongs to the HFCD (homo-oligomeric flavin containing Cys decarboxylase) superfamily.</text>
</comment>
<comment type="catalytic activity">
    <reaction evidence="3 4">
        <text>N-[(R)-4-phosphopantothenoyl]-L-cysteine + H(+) = (R)-4'-phosphopantetheine + CO2</text>
        <dbReference type="Rhea" id="RHEA:16793"/>
        <dbReference type="ChEBI" id="CHEBI:15378"/>
        <dbReference type="ChEBI" id="CHEBI:16526"/>
        <dbReference type="ChEBI" id="CHEBI:59458"/>
        <dbReference type="ChEBI" id="CHEBI:61723"/>
        <dbReference type="EC" id="4.1.1.36"/>
    </reaction>
</comment>
<feature type="binding site" evidence="3">
    <location>
        <position position="286"/>
    </location>
    <ligand>
        <name>CTP</name>
        <dbReference type="ChEBI" id="CHEBI:37563"/>
    </ligand>
</feature>
<comment type="catalytic activity">
    <reaction evidence="3 4">
        <text>(R)-4'-phosphopantothenate + L-cysteine + CTP = N-[(R)-4-phosphopantothenoyl]-L-cysteine + CMP + diphosphate + H(+)</text>
        <dbReference type="Rhea" id="RHEA:19397"/>
        <dbReference type="ChEBI" id="CHEBI:10986"/>
        <dbReference type="ChEBI" id="CHEBI:15378"/>
        <dbReference type="ChEBI" id="CHEBI:33019"/>
        <dbReference type="ChEBI" id="CHEBI:35235"/>
        <dbReference type="ChEBI" id="CHEBI:37563"/>
        <dbReference type="ChEBI" id="CHEBI:59458"/>
        <dbReference type="ChEBI" id="CHEBI:60377"/>
        <dbReference type="EC" id="6.3.2.5"/>
    </reaction>
</comment>
<feature type="binding site" evidence="3">
    <location>
        <position position="296"/>
    </location>
    <ligand>
        <name>CTP</name>
        <dbReference type="ChEBI" id="CHEBI:37563"/>
    </ligand>
</feature>
<evidence type="ECO:0000313" key="8">
    <source>
        <dbReference type="Proteomes" id="UP000823614"/>
    </source>
</evidence>
<dbReference type="EC" id="6.3.2.5" evidence="3"/>
<evidence type="ECO:0000259" key="6">
    <source>
        <dbReference type="Pfam" id="PF04127"/>
    </source>
</evidence>
<dbReference type="SUPFAM" id="SSF52507">
    <property type="entry name" value="Homo-oligomeric flavin-containing Cys decarboxylases, HFCD"/>
    <property type="match status" value="1"/>
</dbReference>
<evidence type="ECO:0000256" key="4">
    <source>
        <dbReference type="RuleBase" id="RU364078"/>
    </source>
</evidence>
<dbReference type="PANTHER" id="PTHR14359">
    <property type="entry name" value="HOMO-OLIGOMERIC FLAVIN CONTAINING CYS DECARBOXYLASE FAMILY"/>
    <property type="match status" value="1"/>
</dbReference>
<dbReference type="Gene3D" id="3.40.50.10300">
    <property type="entry name" value="CoaB-like"/>
    <property type="match status" value="1"/>
</dbReference>
<dbReference type="NCBIfam" id="TIGR00521">
    <property type="entry name" value="coaBC_dfp"/>
    <property type="match status" value="1"/>
</dbReference>
<dbReference type="EC" id="4.1.1.36" evidence="3"/>
<keyword evidence="3 4" id="KW-0288">FMN</keyword>
<feature type="domain" description="DNA/pantothenate metabolism flavoprotein C-terminal" evidence="6">
    <location>
        <begin position="191"/>
        <end position="403"/>
    </location>
</feature>
<dbReference type="InterPro" id="IPR035929">
    <property type="entry name" value="CoaB-like_sf"/>
</dbReference>
<dbReference type="HAMAP" id="MF_02225">
    <property type="entry name" value="CoaBC"/>
    <property type="match status" value="1"/>
</dbReference>
<comment type="caution">
    <text evidence="3">Lacks conserved residue(s) required for the propagation of feature annotation.</text>
</comment>
<comment type="pathway">
    <text evidence="3 4">Cofactor biosynthesis; coenzyme A biosynthesis; CoA from (R)-pantothenate: step 3/5.</text>
</comment>
<gene>
    <name evidence="3 7" type="primary">coaBC</name>
    <name evidence="7" type="ORF">IAA89_05405</name>
</gene>
<keyword evidence="2 3" id="KW-0456">Lyase</keyword>
<dbReference type="AlphaFoldDB" id="A0A9D9E873"/>
<dbReference type="GO" id="GO:0046872">
    <property type="term" value="F:metal ion binding"/>
    <property type="evidence" value="ECO:0007669"/>
    <property type="project" value="UniProtKB-KW"/>
</dbReference>
<comment type="caution">
    <text evidence="7">The sequence shown here is derived from an EMBL/GenBank/DDBJ whole genome shotgun (WGS) entry which is preliminary data.</text>
</comment>
<comment type="similarity">
    <text evidence="3 4">In the C-terminal section; belongs to the PPC synthetase family.</text>
</comment>
<dbReference type="EMBL" id="JADIMP010000087">
    <property type="protein sequence ID" value="MBO8441848.1"/>
    <property type="molecule type" value="Genomic_DNA"/>
</dbReference>
<proteinExistence type="inferred from homology"/>
<feature type="domain" description="Flavoprotein" evidence="5">
    <location>
        <begin position="6"/>
        <end position="175"/>
    </location>
</feature>
<comment type="cofactor">
    <cofactor evidence="3">
        <name>Mg(2+)</name>
        <dbReference type="ChEBI" id="CHEBI:18420"/>
    </cofactor>
</comment>
<reference evidence="7" key="1">
    <citation type="submission" date="2020-10" db="EMBL/GenBank/DDBJ databases">
        <authorList>
            <person name="Gilroy R."/>
        </authorList>
    </citation>
    <scope>NUCLEOTIDE SEQUENCE</scope>
    <source>
        <strain evidence="7">C6-149</strain>
    </source>
</reference>
<dbReference type="InterPro" id="IPR005252">
    <property type="entry name" value="CoaBC"/>
</dbReference>
<feature type="binding site" evidence="3">
    <location>
        <begin position="313"/>
        <end position="316"/>
    </location>
    <ligand>
        <name>CTP</name>
        <dbReference type="ChEBI" id="CHEBI:37563"/>
    </ligand>
</feature>
<comment type="function">
    <text evidence="4">Catalyzes two steps in the biosynthesis of coenzyme A. In the first step cysteine is conjugated to 4'-phosphopantothenate to form 4-phosphopantothenoylcysteine, in the latter compound is decarboxylated to form 4'-phosphopantotheine.</text>
</comment>
<accession>A0A9D9E873</accession>
<feature type="region of interest" description="Phosphopantothenoylcysteine decarboxylase" evidence="3">
    <location>
        <begin position="1"/>
        <end position="193"/>
    </location>
</feature>
<keyword evidence="3 4" id="KW-0285">Flavoprotein</keyword>
<name>A0A9D9E873_9LACO</name>
<dbReference type="Proteomes" id="UP000823614">
    <property type="component" value="Unassembled WGS sequence"/>
</dbReference>
<keyword evidence="3" id="KW-0511">Multifunctional enzyme</keyword>
<dbReference type="GO" id="GO:0004632">
    <property type="term" value="F:phosphopantothenate--cysteine ligase activity"/>
    <property type="evidence" value="ECO:0007669"/>
    <property type="project" value="UniProtKB-UniRule"/>
</dbReference>
<dbReference type="InterPro" id="IPR007085">
    <property type="entry name" value="DNA/pantothenate-metab_flavo_C"/>
</dbReference>
<evidence type="ECO:0000313" key="7">
    <source>
        <dbReference type="EMBL" id="MBO8441848.1"/>
    </source>
</evidence>
<comment type="cofactor">
    <cofactor evidence="3">
        <name>FMN</name>
        <dbReference type="ChEBI" id="CHEBI:58210"/>
    </cofactor>
    <text evidence="3">Binds 1 FMN per subunit.</text>
</comment>
<feature type="binding site" evidence="3">
    <location>
        <position position="332"/>
    </location>
    <ligand>
        <name>CTP</name>
        <dbReference type="ChEBI" id="CHEBI:37563"/>
    </ligand>
</feature>
<keyword evidence="1 3" id="KW-0210">Decarboxylase</keyword>
<dbReference type="GO" id="GO:0015937">
    <property type="term" value="P:coenzyme A biosynthetic process"/>
    <property type="evidence" value="ECO:0007669"/>
    <property type="project" value="UniProtKB-UniRule"/>
</dbReference>
<comment type="function">
    <text evidence="3">Catalyzes two sequential steps in the biosynthesis of coenzyme A. In the first step cysteine is conjugated to 4'-phosphopantothenate to form 4-phosphopantothenoylcysteine. In the second step the latter compound is decarboxylated to form 4'-phosphopantotheine.</text>
</comment>
<dbReference type="SUPFAM" id="SSF102645">
    <property type="entry name" value="CoaB-like"/>
    <property type="match status" value="1"/>
</dbReference>
<keyword evidence="3" id="KW-0479">Metal-binding</keyword>
<sequence length="414" mass="46619">MQNKIKLTFFLCGGIAIYKVPNVIRKLIKDNFDIRVVMTQTAQKFMNKEIFSVLTKHPVVVNNFANNGSVNHIEIAKKTDFAVIIPATANIISKIANGIADDIVTTTLLAIKDDKKIIFPAMNDVMYENIVIQENLHKLKQRNFKIMEPNYGFLAEGYDGKGRLPNLEEIVSFIKEEIKNKAIYQQQSILEKRVLITAGGTREFIDSVRFIGNQSSGKMGINLAIQADKAGFNVTLIAANVDSNLLDILPKTITLIEVITAEELLSKTKSLFLHNDMLIMAAAVADFKVENKLNHKLKKEELNDITLKLIKNPDILLELQKIKKRNQIVIGFAAETNDVVNNAKSKLKNKKMDAVILNDVSRIDIGFNSNDNEVTIFFKSGKEISLEKNSKEKIAKQIIDLIIREFFKNGTRNN</sequence>
<dbReference type="Pfam" id="PF02441">
    <property type="entry name" value="Flavoprotein"/>
    <property type="match status" value="1"/>
</dbReference>
<evidence type="ECO:0000256" key="2">
    <source>
        <dbReference type="ARBA" id="ARBA00023239"/>
    </source>
</evidence>
<dbReference type="Pfam" id="PF04127">
    <property type="entry name" value="DFP"/>
    <property type="match status" value="1"/>
</dbReference>
<evidence type="ECO:0000259" key="5">
    <source>
        <dbReference type="Pfam" id="PF02441"/>
    </source>
</evidence>
<comment type="pathway">
    <text evidence="3 4">Cofactor biosynthesis; coenzyme A biosynthesis; CoA from (R)-pantothenate: step 2/5.</text>
</comment>